<comment type="caution">
    <text evidence="6">The sequence shown here is derived from an EMBL/GenBank/DDBJ whole genome shotgun (WGS) entry which is preliminary data.</text>
</comment>
<accession>A0A8S1NMX8</accession>
<dbReference type="AlphaFoldDB" id="A0A8S1NMX8"/>
<evidence type="ECO:0000256" key="2">
    <source>
        <dbReference type="ARBA" id="ARBA00023054"/>
    </source>
</evidence>
<dbReference type="InterPro" id="IPR039116">
    <property type="entry name" value="CCDC93"/>
</dbReference>
<feature type="domain" description="CCDC93 coiled-coil" evidence="4">
    <location>
        <begin position="160"/>
        <end position="647"/>
    </location>
</feature>
<evidence type="ECO:0000259" key="5">
    <source>
        <dbReference type="Pfam" id="PF21673"/>
    </source>
</evidence>
<evidence type="ECO:0008006" key="8">
    <source>
        <dbReference type="Google" id="ProtNLM"/>
    </source>
</evidence>
<evidence type="ECO:0000259" key="4">
    <source>
        <dbReference type="Pfam" id="PF09762"/>
    </source>
</evidence>
<dbReference type="Pfam" id="PF21673">
    <property type="entry name" value="CCDC93_N"/>
    <property type="match status" value="1"/>
</dbReference>
<evidence type="ECO:0000313" key="6">
    <source>
        <dbReference type="EMBL" id="CAD8093410.1"/>
    </source>
</evidence>
<evidence type="ECO:0000256" key="1">
    <source>
        <dbReference type="ARBA" id="ARBA00007219"/>
    </source>
</evidence>
<comment type="similarity">
    <text evidence="1">Belongs to the CCDC93 family.</text>
</comment>
<name>A0A8S1NMX8_9CILI</name>
<dbReference type="PANTHER" id="PTHR16441">
    <property type="entry name" value="FIDIPIDINE"/>
    <property type="match status" value="1"/>
</dbReference>
<proteinExistence type="inferred from homology"/>
<sequence length="649" mass="76772">MKGEVINLDPETNPKLKEILDLLLLAGYFRIRIPSIKPFDKILGGLSWCITQSNFAIDIQYNDDYNIGQKIKVSEQIVKSLIEMQCPYALQPHQIQGLDLNAIYPVIKWLIKFVLETREFRQDQNYRVSKLVGKNANQTLYYQDQEEKKAIQEIVSQLDLLQDNRQTKNLKRLSKKDPLRVYSTLIEYGDLSSQRTYNKFCALISGIQKQKQQGNQQNVSAVNNKSQLNSTLAFQQNLFVDEVQEKKTTNQNQNQQVTLEQLTNLQKEKIQQAQAQIKEMSQIAGPSAEATLNEEEGRKFQKLQRRNSIAGQSLSQLISKEKIAEGLKQQNQEEEDQEVVNTVNIKLQEKLILEQQFKLQQQNLNNLEKAIEQDMVEVEQLEQQNNQLQQQINEEKSRLSKIVEALKVIETKTKKANQVDIKRAEEQVAKKLELKEEKTQLKKEIKQEQQKIEREKEEAIKNMPQENDQEIFKEMKAQYNQKREKFEKKFQQFQLLNQEIVVLERKLESFPQPSEIAQYHQRFLKLYDSINEEMESNKKLLSKYNNLLEVKQLAAQFVDIYRTFKENYTNNLKDKKGKIELQQNLDSTYKQLQKQLQLYQEKLQQSENKRQSNLEQYRQALAIEREYYKLLKEIKFEYEKYEQYTNKNE</sequence>
<dbReference type="InterPro" id="IPR048747">
    <property type="entry name" value="CCDC93_N"/>
</dbReference>
<dbReference type="InterPro" id="IPR019159">
    <property type="entry name" value="CCDC93_CC"/>
</dbReference>
<dbReference type="Pfam" id="PF09762">
    <property type="entry name" value="CCDC93_CC"/>
    <property type="match status" value="1"/>
</dbReference>
<feature type="domain" description="CCDC93 N-terminal" evidence="5">
    <location>
        <begin position="11"/>
        <end position="115"/>
    </location>
</feature>
<dbReference type="PANTHER" id="PTHR16441:SF0">
    <property type="entry name" value="COILED-COIL DOMAIN-CONTAINING PROTEIN 93"/>
    <property type="match status" value="1"/>
</dbReference>
<evidence type="ECO:0000313" key="7">
    <source>
        <dbReference type="Proteomes" id="UP000692954"/>
    </source>
</evidence>
<feature type="coiled-coil region" evidence="3">
    <location>
        <begin position="565"/>
        <end position="616"/>
    </location>
</feature>
<keyword evidence="2 3" id="KW-0175">Coiled coil</keyword>
<evidence type="ECO:0000256" key="3">
    <source>
        <dbReference type="SAM" id="Coils"/>
    </source>
</evidence>
<dbReference type="EMBL" id="CAJJDN010000060">
    <property type="protein sequence ID" value="CAD8093410.1"/>
    <property type="molecule type" value="Genomic_DNA"/>
</dbReference>
<feature type="coiled-coil region" evidence="3">
    <location>
        <begin position="317"/>
        <end position="496"/>
    </location>
</feature>
<protein>
    <recommendedName>
        <fullName evidence="8">CCDC93 coiled-coil domain-containing protein</fullName>
    </recommendedName>
</protein>
<dbReference type="OrthoDB" id="16092at2759"/>
<gene>
    <name evidence="6" type="ORF">PSON_ATCC_30995.1.T0600268</name>
</gene>
<organism evidence="6 7">
    <name type="scientific">Paramecium sonneborni</name>
    <dbReference type="NCBI Taxonomy" id="65129"/>
    <lineage>
        <taxon>Eukaryota</taxon>
        <taxon>Sar</taxon>
        <taxon>Alveolata</taxon>
        <taxon>Ciliophora</taxon>
        <taxon>Intramacronucleata</taxon>
        <taxon>Oligohymenophorea</taxon>
        <taxon>Peniculida</taxon>
        <taxon>Parameciidae</taxon>
        <taxon>Paramecium</taxon>
    </lineage>
</organism>
<dbReference type="GO" id="GO:0006893">
    <property type="term" value="P:Golgi to plasma membrane transport"/>
    <property type="evidence" value="ECO:0007669"/>
    <property type="project" value="TreeGrafter"/>
</dbReference>
<reference evidence="6" key="1">
    <citation type="submission" date="2021-01" db="EMBL/GenBank/DDBJ databases">
        <authorList>
            <consortium name="Genoscope - CEA"/>
            <person name="William W."/>
        </authorList>
    </citation>
    <scope>NUCLEOTIDE SEQUENCE</scope>
</reference>
<dbReference type="Proteomes" id="UP000692954">
    <property type="component" value="Unassembled WGS sequence"/>
</dbReference>
<keyword evidence="7" id="KW-1185">Reference proteome</keyword>